<accession>A0A1W1W864</accession>
<evidence type="ECO:0000256" key="1">
    <source>
        <dbReference type="SAM" id="Phobius"/>
    </source>
</evidence>
<keyword evidence="1" id="KW-0472">Membrane</keyword>
<dbReference type="RefSeq" id="WP_084660692.1">
    <property type="nucleotide sequence ID" value="NZ_FWWY01000001.1"/>
</dbReference>
<name>A0A1W1W864_SULTA</name>
<gene>
    <name evidence="2" type="ORF">SAMN00768000_0172</name>
</gene>
<dbReference type="EMBL" id="FWWY01000001">
    <property type="protein sequence ID" value="SMC01943.1"/>
    <property type="molecule type" value="Genomic_DNA"/>
</dbReference>
<dbReference type="PANTHER" id="PTHR35007:SF2">
    <property type="entry name" value="PILUS ASSEMBLE PROTEIN"/>
    <property type="match status" value="1"/>
</dbReference>
<keyword evidence="3" id="KW-1185">Reference proteome</keyword>
<feature type="transmembrane region" description="Helical" evidence="1">
    <location>
        <begin position="97"/>
        <end position="116"/>
    </location>
</feature>
<dbReference type="AlphaFoldDB" id="A0A1W1W864"/>
<evidence type="ECO:0000313" key="2">
    <source>
        <dbReference type="EMBL" id="SMC01943.1"/>
    </source>
</evidence>
<feature type="transmembrane region" description="Helical" evidence="1">
    <location>
        <begin position="6"/>
        <end position="24"/>
    </location>
</feature>
<keyword evidence="1" id="KW-0812">Transmembrane</keyword>
<proteinExistence type="predicted"/>
<protein>
    <submittedName>
        <fullName evidence="2">Type II secretion system (T2SS), protein F</fullName>
    </submittedName>
</protein>
<keyword evidence="1" id="KW-1133">Transmembrane helix</keyword>
<evidence type="ECO:0000313" key="3">
    <source>
        <dbReference type="Proteomes" id="UP000192660"/>
    </source>
</evidence>
<organism evidence="2 3">
    <name type="scientific">Sulfobacillus thermosulfidooxidans (strain DSM 9293 / VKM B-1269 / AT-1)</name>
    <dbReference type="NCBI Taxonomy" id="929705"/>
    <lineage>
        <taxon>Bacteria</taxon>
        <taxon>Bacillati</taxon>
        <taxon>Bacillota</taxon>
        <taxon>Clostridia</taxon>
        <taxon>Eubacteriales</taxon>
        <taxon>Clostridiales Family XVII. Incertae Sedis</taxon>
        <taxon>Sulfobacillus</taxon>
    </lineage>
</organism>
<sequence length="274" mass="30317">MTTLWRWVALGLLGGVGLWTGWMLGPKPRPLSYFAPARPGWEDRLRFAGQWVWRRVTMERIRQDAVTMRINVTQWFLTVLVLAGGIGLVLGLSGIPWPIVALGVIGTVLGLPNVVIRRRFARWQRRVVAGLPAFLHHLQILLDLGLPLIPAIEAGRQRVRGPLGDQLDRVLFDLQRGLPVAAAFGQMATRVRRMEAVVLAAILGTTAGRRLSGKALEPLVTMLNAIQYREEERITGQVDQTMSTIPILAVFSGMVMGLYFLLAQALSGLHGLQL</sequence>
<feature type="transmembrane region" description="Helical" evidence="1">
    <location>
        <begin position="72"/>
        <end position="91"/>
    </location>
</feature>
<dbReference type="OrthoDB" id="2083934at2"/>
<dbReference type="Proteomes" id="UP000192660">
    <property type="component" value="Unassembled WGS sequence"/>
</dbReference>
<reference evidence="3" key="1">
    <citation type="submission" date="2017-04" db="EMBL/GenBank/DDBJ databases">
        <authorList>
            <person name="Varghese N."/>
            <person name="Submissions S."/>
        </authorList>
    </citation>
    <scope>NUCLEOTIDE SEQUENCE [LARGE SCALE GENOMIC DNA]</scope>
    <source>
        <strain evidence="3">DSM 9293</strain>
    </source>
</reference>
<dbReference type="PANTHER" id="PTHR35007">
    <property type="entry name" value="INTEGRAL MEMBRANE PROTEIN-RELATED"/>
    <property type="match status" value="1"/>
</dbReference>
<feature type="transmembrane region" description="Helical" evidence="1">
    <location>
        <begin position="247"/>
        <end position="266"/>
    </location>
</feature>